<dbReference type="AlphaFoldDB" id="C0EBQ9"/>
<proteinExistence type="predicted"/>
<protein>
    <submittedName>
        <fullName evidence="1">Uncharacterized protein</fullName>
    </submittedName>
</protein>
<dbReference type="EMBL" id="ACEC01000045">
    <property type="protein sequence ID" value="EEG30970.1"/>
    <property type="molecule type" value="Genomic_DNA"/>
</dbReference>
<reference evidence="1 2" key="1">
    <citation type="submission" date="2009-01" db="EMBL/GenBank/DDBJ databases">
        <authorList>
            <person name="Fulton L."/>
            <person name="Clifton S."/>
            <person name="Fulton B."/>
            <person name="Xu J."/>
            <person name="Minx P."/>
            <person name="Pepin K.H."/>
            <person name="Johnson M."/>
            <person name="Bhonagiri V."/>
            <person name="Nash W.E."/>
            <person name="Mardis E.R."/>
            <person name="Wilson R.K."/>
        </authorList>
    </citation>
    <scope>NUCLEOTIDE SEQUENCE [LARGE SCALE GENOMIC DNA]</scope>
    <source>
        <strain evidence="1 2">DSM 5476</strain>
    </source>
</reference>
<comment type="caution">
    <text evidence="1">The sequence shown here is derived from an EMBL/GenBank/DDBJ whole genome shotgun (WGS) entry which is preliminary data.</text>
</comment>
<keyword evidence="2" id="KW-1185">Reference proteome</keyword>
<dbReference type="STRING" id="537013.CLOSTMETH_01277"/>
<sequence length="124" mass="14290">MRQLTVYRLFSISKAARQIKKQSFGGRLCYAQIPPNPVFTEPRKTDIDEKPRIQLELIGSRGYINCWQFSSARSKRNSFSNNPSKVYCPDCFSIPQAVPSPSVLTALLYLPSENLFCQNWLRLR</sequence>
<reference evidence="1 2" key="2">
    <citation type="submission" date="2009-02" db="EMBL/GenBank/DDBJ databases">
        <title>Draft genome sequence of Clostridium methylpentosum (DSM 5476).</title>
        <authorList>
            <person name="Sudarsanam P."/>
            <person name="Ley R."/>
            <person name="Guruge J."/>
            <person name="Turnbaugh P.J."/>
            <person name="Mahowald M."/>
            <person name="Liep D."/>
            <person name="Gordon J."/>
        </authorList>
    </citation>
    <scope>NUCLEOTIDE SEQUENCE [LARGE SCALE GENOMIC DNA]</scope>
    <source>
        <strain evidence="1 2">DSM 5476</strain>
    </source>
</reference>
<name>C0EBQ9_9FIRM</name>
<organism evidence="1 2">
    <name type="scientific">[Clostridium] methylpentosum DSM 5476</name>
    <dbReference type="NCBI Taxonomy" id="537013"/>
    <lineage>
        <taxon>Bacteria</taxon>
        <taxon>Bacillati</taxon>
        <taxon>Bacillota</taxon>
        <taxon>Clostridia</taxon>
        <taxon>Eubacteriales</taxon>
        <taxon>Oscillospiraceae</taxon>
        <taxon>Oscillospiraceae incertae sedis</taxon>
    </lineage>
</organism>
<accession>C0EBQ9</accession>
<dbReference type="HOGENOM" id="CLU_1999936_0_0_9"/>
<evidence type="ECO:0000313" key="2">
    <source>
        <dbReference type="Proteomes" id="UP000003340"/>
    </source>
</evidence>
<gene>
    <name evidence="1" type="ORF">CLOSTMETH_01277</name>
</gene>
<dbReference type="Proteomes" id="UP000003340">
    <property type="component" value="Unassembled WGS sequence"/>
</dbReference>
<evidence type="ECO:0000313" key="1">
    <source>
        <dbReference type="EMBL" id="EEG30970.1"/>
    </source>
</evidence>